<protein>
    <submittedName>
        <fullName evidence="2">Protein kinase domain protein</fullName>
    </submittedName>
</protein>
<reference evidence="2 3" key="1">
    <citation type="submission" date="2011-07" db="EMBL/GenBank/DDBJ databases">
        <authorList>
            <person name="Coyne R."/>
            <person name="Brami D."/>
            <person name="Johnson J."/>
            <person name="Hostetler J."/>
            <person name="Hannick L."/>
            <person name="Clark T."/>
            <person name="Cassidy-Hanley D."/>
            <person name="Inman J."/>
        </authorList>
    </citation>
    <scope>NUCLEOTIDE SEQUENCE [LARGE SCALE GENOMIC DNA]</scope>
    <source>
        <strain evidence="2 3">G5</strain>
    </source>
</reference>
<dbReference type="Gene3D" id="2.10.220.10">
    <property type="entry name" value="Hormone Receptor, Insulin-like Growth Factor Receptor 1, Chain A, domain 2"/>
    <property type="match status" value="1"/>
</dbReference>
<gene>
    <name evidence="2" type="ORF">IMG5_105800</name>
</gene>
<keyword evidence="3" id="KW-1185">Reference proteome</keyword>
<keyword evidence="2" id="KW-0418">Kinase</keyword>
<dbReference type="EMBL" id="GL983840">
    <property type="protein sequence ID" value="EGR31623.1"/>
    <property type="molecule type" value="Genomic_DNA"/>
</dbReference>
<feature type="transmembrane region" description="Helical" evidence="1">
    <location>
        <begin position="1733"/>
        <end position="1748"/>
    </location>
</feature>
<feature type="transmembrane region" description="Helical" evidence="1">
    <location>
        <begin position="1326"/>
        <end position="1349"/>
    </location>
</feature>
<feature type="non-terminal residue" evidence="2">
    <location>
        <position position="1814"/>
    </location>
</feature>
<dbReference type="eggNOG" id="KOG3525">
    <property type="taxonomic scope" value="Eukaryota"/>
</dbReference>
<feature type="transmembrane region" description="Helical" evidence="1">
    <location>
        <begin position="1786"/>
        <end position="1808"/>
    </location>
</feature>
<dbReference type="Proteomes" id="UP000008983">
    <property type="component" value="Unassembled WGS sequence"/>
</dbReference>
<keyword evidence="1" id="KW-1133">Transmembrane helix</keyword>
<dbReference type="GeneID" id="14907769"/>
<dbReference type="InterPro" id="IPR006212">
    <property type="entry name" value="Furin_repeat"/>
</dbReference>
<accession>G0QT32</accession>
<dbReference type="SUPFAM" id="SSF57184">
    <property type="entry name" value="Growth factor receptor domain"/>
    <property type="match status" value="1"/>
</dbReference>
<sequence>MQGYYGINQIYQCDKVNFLGGYSICGKNCIITNSFKYTNPLYSYTVKFRYVLIDLWNKNEFLIISINGKEAFRVQKTYSNRNICGLRSGELFLKAVFDFKTNDQNIIMTITNNLDQMPNNESLGIREFVIYANECMAECLECTDDVSCSKCKVGKYLYAGRCIDCNANCEQCTKKDVCDLCKSEYFYNDSQCVLECPNNKYLNIANKTCNNCDYKCATCSNATDCNTCNYNRLLPNCDCPQYSYDPKVFNLACTMCSTFSAGCSICNAIECLTCLTPYYFQLNSNGQCDSCLTIMTKMHISDDLLLLIIDFNYYYTNLQINLILTNLDFQSYSSQLQFTNQLCIETLDQAFISSKLQGNILCSFNKSQKTLTVQLDTTSTVNKNDIIKIKPGVFKLKNNGYDCSDFLQQITGKVILDSNPVIELTQTSPISICQQAQIRISNVSNTGNRKLKQITWTLVSSNVNTANEIAQINTFIQQQNNQLFLEIPPLKLKKQGQYQFQVQVVTQFNQSETANVMIQTLSNTSIDINANINPNQIFRSSLVHVGLNFNLLQCEDDGKKSYLQDNVYEVQIKQHDNLTEQLNIDSIQQIQGTQFQFQIQPFIMKANTTYNIQIIVSLKSDLKITQQILFPVQVLSSPPLVQILGGNRQQLFSQSFDIQAIVDDPNLSPTEKDILKATNYGINISWQCINISAGDDCKDSSNNLIVSPITQNLQISIQKNVLQPYQQYQFKISGTKDGLTEFDQITILMVDYSIPPVNPTISINNIQNTINLNQEIFTQFDCQEDTNVDDLIITGVIIYQNQQVNIISINYNQFRFKIWEYFFDFQNQNQFELKFSVRNPNFITPTLISYSLNANIPPQDCIFDKTTGFEVRNMQDKQLFAINECIDTDQPLTYSFYFYKNQDDYNNELLNAQYVNRQLISDFSLNNKIETVLPFGASLFMAVIQDSKGGIRNITQQIIVSQYSQDSSSYYTFINNWFTQTQQNILNKNKIIQYNMIIYDIINHASVLSLQTEQFIQLYIDILNEIMNLQNYFQQQTDSFDYFVQTQITLNLIFSNFLNQMLTQIGFDKIEQFINNIAQIINYLLRVIKDIVISDTTQYEKSFQSVQIFILQAKIIQNIYQVDRQSFQHKQNSLLDKQYMQIMRTISQALHVFLISNDDPINVLNIISTQKTTYKVLKEKYLKLNSNSYYESINIEKNQENLQYYVNYLEYPSSVITYDDNFPYPNNHTFTINEKTITFEYNQQQIQFDIPLFNIYNLSEAIDNVGNYICIQNIQGKWISKDCVLLYYTNDQNRIQQFICQCKTQGKQTLVNDINEIFKVTRINDWYFYASVWTLVATTIIYLMLFLYLQKIDNNQEQKMQQSTIKRNQITEIIFNKDINDQERNQQLDNILKNHEQIIQIQNQNFIETPNLKISIFQNKYYLYQQNIFIFLIYQISYINKSIIFFIISICFFLYFQFNFQRLFIWILKKQRFLLEQQVIQCQDIAIKKNEHNTQSINKIGSLISSQLQTEILQGKIQKIMPLIIQSNTIENKSRLVDEKQQKADDQLITEDKIKKIITHKISKLNSQIYTTVGQQQNNQENGIQSPNYQDKIQDLENNQAKPQKNTLVKRKKHQASLIRLQSQQSQQINKNVKNDYKYEEKTNYSGNQVQKGTNIISQSQQQQRQKVQSNLFTKNSSILQINNKMSFYNQNVLQNFLKESRIVQVIIFHELIQILILFNQFLSRPYRITQQYVKYIILITVNSILFYDLKTVLIILANSLLLLSINLFIILVESIYKLNKRIFKYLIYLIFIFIVIICFYIICISIQNKFYNK</sequence>
<keyword evidence="2" id="KW-0808">Transferase</keyword>
<feature type="transmembrane region" description="Helical" evidence="1">
    <location>
        <begin position="1754"/>
        <end position="1774"/>
    </location>
</feature>
<dbReference type="PANTHER" id="PTHR15332">
    <property type="entry name" value="PROPROTEIN CONVERTASE SUBTILISIN_KEXIN TYPE 5-LIKE"/>
    <property type="match status" value="1"/>
</dbReference>
<proteinExistence type="predicted"/>
<evidence type="ECO:0000256" key="1">
    <source>
        <dbReference type="SAM" id="Phobius"/>
    </source>
</evidence>
<evidence type="ECO:0000313" key="3">
    <source>
        <dbReference type="Proteomes" id="UP000008983"/>
    </source>
</evidence>
<keyword evidence="1" id="KW-0812">Transmembrane</keyword>
<evidence type="ECO:0000313" key="2">
    <source>
        <dbReference type="EMBL" id="EGR31623.1"/>
    </source>
</evidence>
<dbReference type="OrthoDB" id="10257656at2759"/>
<dbReference type="InParanoid" id="G0QT32"/>
<name>G0QT32_ICHMU</name>
<dbReference type="GO" id="GO:0016301">
    <property type="term" value="F:kinase activity"/>
    <property type="evidence" value="ECO:0007669"/>
    <property type="project" value="UniProtKB-KW"/>
</dbReference>
<dbReference type="PANTHER" id="PTHR15332:SF175">
    <property type="entry name" value="PROPROTEIN CONVERTASE SUBTILISIN_KEXIN TYPE 5-LIKE"/>
    <property type="match status" value="1"/>
</dbReference>
<dbReference type="InterPro" id="IPR009030">
    <property type="entry name" value="Growth_fac_rcpt_cys_sf"/>
</dbReference>
<keyword evidence="1" id="KW-0472">Membrane</keyword>
<dbReference type="CDD" id="cd00064">
    <property type="entry name" value="FU"/>
    <property type="match status" value="1"/>
</dbReference>
<dbReference type="STRING" id="857967.G0QT32"/>
<organism evidence="2 3">
    <name type="scientific">Ichthyophthirius multifiliis</name>
    <name type="common">White spot disease agent</name>
    <name type="synonym">Ich</name>
    <dbReference type="NCBI Taxonomy" id="5932"/>
    <lineage>
        <taxon>Eukaryota</taxon>
        <taxon>Sar</taxon>
        <taxon>Alveolata</taxon>
        <taxon>Ciliophora</taxon>
        <taxon>Intramacronucleata</taxon>
        <taxon>Oligohymenophorea</taxon>
        <taxon>Hymenostomatida</taxon>
        <taxon>Ophryoglenina</taxon>
        <taxon>Ichthyophthirius</taxon>
    </lineage>
</organism>
<dbReference type="RefSeq" id="XP_004035109.1">
    <property type="nucleotide sequence ID" value="XM_004035061.1"/>
</dbReference>
<dbReference type="SMART" id="SM00261">
    <property type="entry name" value="FU"/>
    <property type="match status" value="3"/>
</dbReference>
<dbReference type="OMA" id="WIPENWI"/>